<comment type="caution">
    <text evidence="2">The sequence shown here is derived from an EMBL/GenBank/DDBJ whole genome shotgun (WGS) entry which is preliminary data.</text>
</comment>
<protein>
    <submittedName>
        <fullName evidence="2">Uncharacterized protein</fullName>
    </submittedName>
</protein>
<keyword evidence="1" id="KW-0472">Membrane</keyword>
<dbReference type="Proteomes" id="UP001555826">
    <property type="component" value="Unassembled WGS sequence"/>
</dbReference>
<sequence>MSAPGGTDRWAVPRRRWHRPTWRDALHWLLVLVVVGGTFLVITGDTGTLALGAASMLVNVVASFHHADEGTPYAARFSRPPDPATQRTVHEHVARGEFPADGELRDLAVDYAAGWTRRLRRFLVLATSAAAAWCLVCAALTAWFDRLWPESASARQGGLTAVVAGTAVWLVCFVLPLASRWWRLRRMA</sequence>
<evidence type="ECO:0000256" key="1">
    <source>
        <dbReference type="SAM" id="Phobius"/>
    </source>
</evidence>
<keyword evidence="1" id="KW-0812">Transmembrane</keyword>
<dbReference type="EMBL" id="JBFNQN010000002">
    <property type="protein sequence ID" value="MEW9263901.1"/>
    <property type="molecule type" value="Genomic_DNA"/>
</dbReference>
<feature type="transmembrane region" description="Helical" evidence="1">
    <location>
        <begin position="122"/>
        <end position="144"/>
    </location>
</feature>
<gene>
    <name evidence="2" type="ORF">AB1207_04000</name>
</gene>
<reference evidence="2 3" key="1">
    <citation type="submission" date="2024-07" db="EMBL/GenBank/DDBJ databases">
        <authorList>
            <person name="Thanompreechachai J."/>
            <person name="Duangmal K."/>
        </authorList>
    </citation>
    <scope>NUCLEOTIDE SEQUENCE [LARGE SCALE GENOMIC DNA]</scope>
    <source>
        <strain evidence="2 3">KCTC 19886</strain>
    </source>
</reference>
<evidence type="ECO:0000313" key="3">
    <source>
        <dbReference type="Proteomes" id="UP001555826"/>
    </source>
</evidence>
<organism evidence="2 3">
    <name type="scientific">Kineococcus endophyticus</name>
    <dbReference type="NCBI Taxonomy" id="1181883"/>
    <lineage>
        <taxon>Bacteria</taxon>
        <taxon>Bacillati</taxon>
        <taxon>Actinomycetota</taxon>
        <taxon>Actinomycetes</taxon>
        <taxon>Kineosporiales</taxon>
        <taxon>Kineosporiaceae</taxon>
        <taxon>Kineococcus</taxon>
    </lineage>
</organism>
<feature type="transmembrane region" description="Helical" evidence="1">
    <location>
        <begin position="156"/>
        <end position="178"/>
    </location>
</feature>
<keyword evidence="3" id="KW-1185">Reference proteome</keyword>
<dbReference type="RefSeq" id="WP_367636490.1">
    <property type="nucleotide sequence ID" value="NZ_JBFNQN010000002.1"/>
</dbReference>
<feature type="transmembrane region" description="Helical" evidence="1">
    <location>
        <begin position="25"/>
        <end position="43"/>
    </location>
</feature>
<name>A0ABV3P2P0_9ACTN</name>
<proteinExistence type="predicted"/>
<accession>A0ABV3P2P0</accession>
<keyword evidence="1" id="KW-1133">Transmembrane helix</keyword>
<feature type="transmembrane region" description="Helical" evidence="1">
    <location>
        <begin position="49"/>
        <end position="67"/>
    </location>
</feature>
<evidence type="ECO:0000313" key="2">
    <source>
        <dbReference type="EMBL" id="MEW9263901.1"/>
    </source>
</evidence>